<dbReference type="Pfam" id="PF13460">
    <property type="entry name" value="NAD_binding_10"/>
    <property type="match status" value="1"/>
</dbReference>
<dbReference type="InterPro" id="IPR016040">
    <property type="entry name" value="NAD(P)-bd_dom"/>
</dbReference>
<dbReference type="Gene3D" id="3.40.50.720">
    <property type="entry name" value="NAD(P)-binding Rossmann-like Domain"/>
    <property type="match status" value="1"/>
</dbReference>
<dbReference type="AlphaFoldDB" id="A0A484HJ23"/>
<feature type="transmembrane region" description="Helical" evidence="1">
    <location>
        <begin position="228"/>
        <end position="247"/>
    </location>
</feature>
<organism evidence="3">
    <name type="scientific">uncultured Desulfobacteraceae bacterium</name>
    <dbReference type="NCBI Taxonomy" id="218296"/>
    <lineage>
        <taxon>Bacteria</taxon>
        <taxon>Pseudomonadati</taxon>
        <taxon>Thermodesulfobacteriota</taxon>
        <taxon>Desulfobacteria</taxon>
        <taxon>Desulfobacterales</taxon>
        <taxon>Desulfobacteraceae</taxon>
        <taxon>environmental samples</taxon>
    </lineage>
</organism>
<evidence type="ECO:0000259" key="2">
    <source>
        <dbReference type="Pfam" id="PF13460"/>
    </source>
</evidence>
<name>A0A484HJ23_9BACT</name>
<feature type="domain" description="NAD(P)-binding" evidence="2">
    <location>
        <begin position="7"/>
        <end position="143"/>
    </location>
</feature>
<dbReference type="GO" id="GO:0004029">
    <property type="term" value="F:aldehyde dehydrogenase (NAD+) activity"/>
    <property type="evidence" value="ECO:0007669"/>
    <property type="project" value="TreeGrafter"/>
</dbReference>
<dbReference type="PANTHER" id="PTHR48079">
    <property type="entry name" value="PROTEIN YEEZ"/>
    <property type="match status" value="1"/>
</dbReference>
<dbReference type="EMBL" id="CAACVI010000034">
    <property type="protein sequence ID" value="VEN74473.1"/>
    <property type="molecule type" value="Genomic_DNA"/>
</dbReference>
<dbReference type="GO" id="GO:0008446">
    <property type="term" value="F:GDP-mannose 4,6-dehydratase activity"/>
    <property type="evidence" value="ECO:0007669"/>
    <property type="project" value="UniProtKB-EC"/>
</dbReference>
<gene>
    <name evidence="3" type="primary">gmd</name>
    <name evidence="3" type="ORF">EPICR_40052</name>
</gene>
<keyword evidence="3" id="KW-0456">Lyase</keyword>
<dbReference type="InterPro" id="IPR036291">
    <property type="entry name" value="NAD(P)-bd_dom_sf"/>
</dbReference>
<keyword evidence="1" id="KW-0812">Transmembrane</keyword>
<dbReference type="EC" id="4.2.1.47" evidence="3"/>
<dbReference type="PANTHER" id="PTHR48079:SF6">
    <property type="entry name" value="NAD(P)-BINDING DOMAIN-CONTAINING PROTEIN-RELATED"/>
    <property type="match status" value="1"/>
</dbReference>
<keyword evidence="1" id="KW-1133">Transmembrane helix</keyword>
<reference evidence="3" key="1">
    <citation type="submission" date="2019-01" db="EMBL/GenBank/DDBJ databases">
        <authorList>
            <consortium name="Genoscope - CEA"/>
            <person name="William W."/>
        </authorList>
    </citation>
    <scope>NUCLEOTIDE SEQUENCE</scope>
    <source>
        <strain evidence="3">CR-1</strain>
    </source>
</reference>
<keyword evidence="1" id="KW-0472">Membrane</keyword>
<dbReference type="InterPro" id="IPR051783">
    <property type="entry name" value="NAD(P)-dependent_oxidoreduct"/>
</dbReference>
<evidence type="ECO:0000313" key="3">
    <source>
        <dbReference type="EMBL" id="VEN74473.1"/>
    </source>
</evidence>
<dbReference type="GO" id="GO:0005737">
    <property type="term" value="C:cytoplasm"/>
    <property type="evidence" value="ECO:0007669"/>
    <property type="project" value="TreeGrafter"/>
</dbReference>
<dbReference type="SUPFAM" id="SSF51735">
    <property type="entry name" value="NAD(P)-binding Rossmann-fold domains"/>
    <property type="match status" value="1"/>
</dbReference>
<evidence type="ECO:0000256" key="1">
    <source>
        <dbReference type="SAM" id="Phobius"/>
    </source>
</evidence>
<sequence>MILLTGIAGKSGKWFLKNLNDDNSPLNKKSYRAIIRTTSNVELIDQSRLCIEKAYGDLNDETFLEDALKDISIVFHIAGIHTSMKVVNAAIKNSVDWIVLVHTTGIYSKYKSASEEYISIEKEIEQITKDSNIPVTILRPTMIYGSINDRNVAIFIRMVDKLRIFPVVSHAKFPLQPVHEKDLGNAYYQVLLNEKTTKGKKYILSGKSPIMLIDIFKTIAKLLEKRNLYVSIPFPIAYLGSYLLYLISFKKIDYRERVQRLVEPRTFSHDDASRDFAYFPMAFEKGIVNEVKEYLESKTIRNN</sequence>
<proteinExistence type="predicted"/>
<protein>
    <submittedName>
        <fullName evidence="3">GDP-mannose 4,6-dehydratase</fullName>
        <ecNumber evidence="3">4.2.1.47</ecNumber>
    </submittedName>
</protein>
<accession>A0A484HJ23</accession>